<dbReference type="NCBIfam" id="TIGR00972">
    <property type="entry name" value="3a0107s01c2"/>
    <property type="match status" value="1"/>
</dbReference>
<evidence type="ECO:0000256" key="5">
    <source>
        <dbReference type="ARBA" id="ARBA00022592"/>
    </source>
</evidence>
<dbReference type="AlphaFoldDB" id="A0A506UL53"/>
<dbReference type="InterPro" id="IPR005670">
    <property type="entry name" value="PstB-like"/>
</dbReference>
<keyword evidence="4" id="KW-0997">Cell inner membrane</keyword>
<dbReference type="CDD" id="cd03260">
    <property type="entry name" value="ABC_PstB_phosphate_transporter"/>
    <property type="match status" value="1"/>
</dbReference>
<evidence type="ECO:0000256" key="4">
    <source>
        <dbReference type="ARBA" id="ARBA00022519"/>
    </source>
</evidence>
<evidence type="ECO:0000256" key="1">
    <source>
        <dbReference type="ARBA" id="ARBA00004417"/>
    </source>
</evidence>
<dbReference type="SMART" id="SM00382">
    <property type="entry name" value="AAA"/>
    <property type="match status" value="1"/>
</dbReference>
<feature type="region of interest" description="Disordered" evidence="11">
    <location>
        <begin position="1"/>
        <end position="35"/>
    </location>
</feature>
<evidence type="ECO:0000256" key="10">
    <source>
        <dbReference type="ARBA" id="ARBA00054713"/>
    </source>
</evidence>
<dbReference type="Gene3D" id="3.40.50.300">
    <property type="entry name" value="P-loop containing nucleotide triphosphate hydrolases"/>
    <property type="match status" value="1"/>
</dbReference>
<evidence type="ECO:0000313" key="13">
    <source>
        <dbReference type="EMBL" id="TPW34066.1"/>
    </source>
</evidence>
<dbReference type="InterPro" id="IPR017871">
    <property type="entry name" value="ABC_transporter-like_CS"/>
</dbReference>
<keyword evidence="7 13" id="KW-0067">ATP-binding</keyword>
<organism evidence="13 14">
    <name type="scientific">Oecophyllibacter saccharovorans</name>
    <dbReference type="NCBI Taxonomy" id="2558360"/>
    <lineage>
        <taxon>Bacteria</taxon>
        <taxon>Pseudomonadati</taxon>
        <taxon>Pseudomonadota</taxon>
        <taxon>Alphaproteobacteria</taxon>
        <taxon>Acetobacterales</taxon>
        <taxon>Acetobacteraceae</taxon>
        <taxon>Oecophyllibacter</taxon>
    </lineage>
</organism>
<keyword evidence="3" id="KW-1003">Cell membrane</keyword>
<keyword evidence="9" id="KW-0472">Membrane</keyword>
<dbReference type="Pfam" id="PF00005">
    <property type="entry name" value="ABC_tran"/>
    <property type="match status" value="1"/>
</dbReference>
<keyword evidence="2" id="KW-0813">Transport</keyword>
<keyword evidence="8" id="KW-1278">Translocase</keyword>
<comment type="function">
    <text evidence="10">Part of the ABC transporter complex PstSACB involved in phosphate import. Responsible for energy coupling to the transport system.</text>
</comment>
<evidence type="ECO:0000313" key="14">
    <source>
        <dbReference type="Proteomes" id="UP000315037"/>
    </source>
</evidence>
<protein>
    <submittedName>
        <fullName evidence="13">Phosphate ABC transporter ATP-binding protein PstB</fullName>
    </submittedName>
</protein>
<dbReference type="GO" id="GO:0005886">
    <property type="term" value="C:plasma membrane"/>
    <property type="evidence" value="ECO:0007669"/>
    <property type="project" value="UniProtKB-SubCell"/>
</dbReference>
<evidence type="ECO:0000256" key="7">
    <source>
        <dbReference type="ARBA" id="ARBA00022840"/>
    </source>
</evidence>
<keyword evidence="14" id="KW-1185">Reference proteome</keyword>
<dbReference type="InterPro" id="IPR027417">
    <property type="entry name" value="P-loop_NTPase"/>
</dbReference>
<reference evidence="13 14" key="1">
    <citation type="submission" date="2019-03" db="EMBL/GenBank/DDBJ databases">
        <title>The complete genome sequence of Neokomagataea sp. Jb2 NBRC113641.</title>
        <authorList>
            <person name="Chua K.-O."/>
            <person name="Chan K.-G."/>
            <person name="See-Too W.-S."/>
        </authorList>
    </citation>
    <scope>NUCLEOTIDE SEQUENCE [LARGE SCALE GENOMIC DNA]</scope>
    <source>
        <strain evidence="13 14">Jb2</strain>
    </source>
</reference>
<dbReference type="EMBL" id="SORZ01000002">
    <property type="protein sequence ID" value="TPW34066.1"/>
    <property type="molecule type" value="Genomic_DNA"/>
</dbReference>
<evidence type="ECO:0000256" key="11">
    <source>
        <dbReference type="SAM" id="MobiDB-lite"/>
    </source>
</evidence>
<dbReference type="Proteomes" id="UP000315037">
    <property type="component" value="Unassembled WGS sequence"/>
</dbReference>
<dbReference type="GO" id="GO:0016887">
    <property type="term" value="F:ATP hydrolysis activity"/>
    <property type="evidence" value="ECO:0007669"/>
    <property type="project" value="InterPro"/>
</dbReference>
<dbReference type="FunFam" id="3.40.50.300:FF:000132">
    <property type="entry name" value="Phosphate import ATP-binding protein PstB"/>
    <property type="match status" value="1"/>
</dbReference>
<gene>
    <name evidence="13" type="primary">pstB</name>
    <name evidence="13" type="ORF">E3202_05835</name>
</gene>
<dbReference type="PROSITE" id="PS50893">
    <property type="entry name" value="ABC_TRANSPORTER_2"/>
    <property type="match status" value="1"/>
</dbReference>
<evidence type="ECO:0000256" key="2">
    <source>
        <dbReference type="ARBA" id="ARBA00022448"/>
    </source>
</evidence>
<dbReference type="InterPro" id="IPR003593">
    <property type="entry name" value="AAA+_ATPase"/>
</dbReference>
<evidence type="ECO:0000256" key="9">
    <source>
        <dbReference type="ARBA" id="ARBA00023136"/>
    </source>
</evidence>
<dbReference type="SUPFAM" id="SSF52540">
    <property type="entry name" value="P-loop containing nucleoside triphosphate hydrolases"/>
    <property type="match status" value="1"/>
</dbReference>
<name>A0A506UL53_9PROT</name>
<dbReference type="GO" id="GO:0005524">
    <property type="term" value="F:ATP binding"/>
    <property type="evidence" value="ECO:0007669"/>
    <property type="project" value="UniProtKB-KW"/>
</dbReference>
<keyword evidence="6" id="KW-0547">Nucleotide-binding</keyword>
<sequence length="301" mass="33689">MTSVSHTPAHGVPSETGTDHGRPPGRHVTSSHATGALNFAEADGTREKREEDIALKVRDLNFYYGQHHALHDISMDYPARRVTAMIGPSGCGKSTLLRVFNRIYDLYPGQRATGEVMFDGCNILDRDINLDVLRARVGMVFQKPTPFPMSIYDNIAFGVKLHERLSRAEMDARVEDVLTRVALWNEVRDRLKAPATGLSGGQQQRLCIARSIATRPEVLLLDEPTSALDPISTARIEELLDELKHDFTIAIVTHNMQQAARCADRVAFFFMGRLIEVDAADRIFTNPRQQQTQDYITGRFG</sequence>
<evidence type="ECO:0000256" key="3">
    <source>
        <dbReference type="ARBA" id="ARBA00022475"/>
    </source>
</evidence>
<accession>A0A506UL53</accession>
<feature type="domain" description="ABC transporter" evidence="12">
    <location>
        <begin position="55"/>
        <end position="296"/>
    </location>
</feature>
<dbReference type="GO" id="GO:0035435">
    <property type="term" value="P:phosphate ion transmembrane transport"/>
    <property type="evidence" value="ECO:0007669"/>
    <property type="project" value="InterPro"/>
</dbReference>
<evidence type="ECO:0000256" key="6">
    <source>
        <dbReference type="ARBA" id="ARBA00022741"/>
    </source>
</evidence>
<comment type="subcellular location">
    <subcellularLocation>
        <location evidence="1">Cell inner membrane</location>
        <topology evidence="1">Peripheral membrane protein</topology>
    </subcellularLocation>
</comment>
<comment type="caution">
    <text evidence="13">The sequence shown here is derived from an EMBL/GenBank/DDBJ whole genome shotgun (WGS) entry which is preliminary data.</text>
</comment>
<dbReference type="PANTHER" id="PTHR43423">
    <property type="entry name" value="ABC TRANSPORTER I FAMILY MEMBER 17"/>
    <property type="match status" value="1"/>
</dbReference>
<proteinExistence type="predicted"/>
<keyword evidence="5" id="KW-0592">Phosphate transport</keyword>
<evidence type="ECO:0000259" key="12">
    <source>
        <dbReference type="PROSITE" id="PS50893"/>
    </source>
</evidence>
<dbReference type="GO" id="GO:0005315">
    <property type="term" value="F:phosphate transmembrane transporter activity"/>
    <property type="evidence" value="ECO:0007669"/>
    <property type="project" value="InterPro"/>
</dbReference>
<dbReference type="PROSITE" id="PS00211">
    <property type="entry name" value="ABC_TRANSPORTER_1"/>
    <property type="match status" value="1"/>
</dbReference>
<dbReference type="InterPro" id="IPR003439">
    <property type="entry name" value="ABC_transporter-like_ATP-bd"/>
</dbReference>
<dbReference type="PANTHER" id="PTHR43423:SF3">
    <property type="entry name" value="PHOSPHATE IMPORT ATP-BINDING PROTEIN PSTB"/>
    <property type="match status" value="1"/>
</dbReference>
<evidence type="ECO:0000256" key="8">
    <source>
        <dbReference type="ARBA" id="ARBA00022967"/>
    </source>
</evidence>